<geneLocation type="plasmid" evidence="3 4">
    <name>unnamed7</name>
</geneLocation>
<evidence type="ECO:0000256" key="1">
    <source>
        <dbReference type="SAM" id="MobiDB-lite"/>
    </source>
</evidence>
<dbReference type="InterPro" id="IPR025979">
    <property type="entry name" value="ChrR-like_cupin_dom"/>
</dbReference>
<feature type="region of interest" description="Disordered" evidence="1">
    <location>
        <begin position="76"/>
        <end position="98"/>
    </location>
</feature>
<dbReference type="NCBIfam" id="TIGR02451">
    <property type="entry name" value="anti_sig_ChrR"/>
    <property type="match status" value="1"/>
</dbReference>
<dbReference type="SUPFAM" id="SSF51182">
    <property type="entry name" value="RmlC-like cupins"/>
    <property type="match status" value="1"/>
</dbReference>
<dbReference type="InterPro" id="IPR041916">
    <property type="entry name" value="Anti_sigma_zinc_sf"/>
</dbReference>
<dbReference type="Gene3D" id="1.10.10.1320">
    <property type="entry name" value="Anti-sigma factor, zinc-finger domain"/>
    <property type="match status" value="1"/>
</dbReference>
<evidence type="ECO:0000313" key="3">
    <source>
        <dbReference type="EMBL" id="AWU96457.1"/>
    </source>
</evidence>
<organism evidence="3 4">
    <name type="scientific">Azospirillum ramasamyi</name>
    <dbReference type="NCBI Taxonomy" id="682998"/>
    <lineage>
        <taxon>Bacteria</taxon>
        <taxon>Pseudomonadati</taxon>
        <taxon>Pseudomonadota</taxon>
        <taxon>Alphaproteobacteria</taxon>
        <taxon>Rhodospirillales</taxon>
        <taxon>Azospirillaceae</taxon>
        <taxon>Azospirillum</taxon>
    </lineage>
</organism>
<keyword evidence="4" id="KW-1185">Reference proteome</keyword>
<protein>
    <submittedName>
        <fullName evidence="3">Anti-sigma factor</fullName>
    </submittedName>
</protein>
<evidence type="ECO:0000313" key="4">
    <source>
        <dbReference type="Proteomes" id="UP000249605"/>
    </source>
</evidence>
<dbReference type="KEGG" id="azm:DM194_17035"/>
<name>A0A2U9SCB7_9PROT</name>
<dbReference type="InterPro" id="IPR014710">
    <property type="entry name" value="RmlC-like_jellyroll"/>
</dbReference>
<dbReference type="OrthoDB" id="2988517at2"/>
<feature type="compositionally biased region" description="Basic and acidic residues" evidence="1">
    <location>
        <begin position="85"/>
        <end position="96"/>
    </location>
</feature>
<reference evidence="3 4" key="1">
    <citation type="submission" date="2018-06" db="EMBL/GenBank/DDBJ databases">
        <title>Complete genome sequencing of Azospirillum sp. M2T2B2.</title>
        <authorList>
            <person name="Heo J."/>
            <person name="Kim S.-J."/>
            <person name="Kwon S.-W."/>
            <person name="Anandham R."/>
        </authorList>
    </citation>
    <scope>NUCLEOTIDE SEQUENCE [LARGE SCALE GENOMIC DNA]</scope>
    <source>
        <strain evidence="3 4">M2T2B2</strain>
        <plasmid evidence="3 4">unnamed7</plasmid>
    </source>
</reference>
<dbReference type="Pfam" id="PF12973">
    <property type="entry name" value="Cupin_7"/>
    <property type="match status" value="1"/>
</dbReference>
<dbReference type="RefSeq" id="WP_111069197.1">
    <property type="nucleotide sequence ID" value="NZ_CP029831.1"/>
</dbReference>
<keyword evidence="3" id="KW-0614">Plasmid</keyword>
<dbReference type="AlphaFoldDB" id="A0A2U9SCB7"/>
<feature type="domain" description="ChrR-like cupin" evidence="2">
    <location>
        <begin position="131"/>
        <end position="217"/>
    </location>
</feature>
<dbReference type="InterPro" id="IPR011051">
    <property type="entry name" value="RmlC_Cupin_sf"/>
</dbReference>
<dbReference type="EMBL" id="CP029831">
    <property type="protein sequence ID" value="AWU96457.1"/>
    <property type="molecule type" value="Genomic_DNA"/>
</dbReference>
<dbReference type="InterPro" id="IPR012807">
    <property type="entry name" value="Anti-sigma_ChrR"/>
</dbReference>
<evidence type="ECO:0000259" key="2">
    <source>
        <dbReference type="Pfam" id="PF12973"/>
    </source>
</evidence>
<proteinExistence type="predicted"/>
<sequence>MTFPHHHPDDQLLIGYASGQEREGKSLLVATHLAYCPDCRRRVAAFEALCGSWFEELPGQSTDGLDGLLDRMDGLLAAPPGSADKPMEGKSAEDAAPRLTGVSREPANTLVPEPLRGWLPEAIDSPVDCGSWTELSPGVWLSAWQRTLAGTNICLLRMAHDAPVPAHRHTADELLLVLRGAFSDEYGRYGLGDVAQYSADTDHHARGASEEDCICLFLLDGDLIFLDGQEERRAG</sequence>
<accession>A0A2U9SCB7</accession>
<gene>
    <name evidence="3" type="ORF">DM194_17035</name>
</gene>
<dbReference type="Proteomes" id="UP000249605">
    <property type="component" value="Plasmid unnamed7"/>
</dbReference>
<dbReference type="Gene3D" id="2.60.120.10">
    <property type="entry name" value="Jelly Rolls"/>
    <property type="match status" value="1"/>
</dbReference>